<dbReference type="Proteomes" id="UP000710440">
    <property type="component" value="Unassembled WGS sequence"/>
</dbReference>
<sequence>MSRVLTPLVRLPWRSIPLRPFLARRSYSTPSTEQAQEPKTAYPALNGVISKHSYTDYAQEYLGKPAPEGVRLVKARLSVMVDGEIRGFRYMLLRDACKCNLCVDEHSKQRKFRTTDIPPLIVPRDVKWDGKELQIKWSSDIEGWGPDHVSKYNATMLKDQRANPPRSDTGKMRRRLFWDKKTMQEVQHWVSYEDYMNDEKAFIRSMRHLALMGIIFVKDIPDSREMVEKIATRMGPLRNTFYGPTWDVRSVPQAKNVAYTNVSLGFHMDLMYMNEPPGFQLLHCLENSCDGGESLFVDSFRAADLLRWRSPEAFKDLSKLHLSYEYNHKEHVYNNSWPVLEMEDGDLTKQIVHVNYSPPFQAPIISDDHIHKHWSEYRRALAMFASEIERGYNVFQLKLNPGECVIFENRRVLHARNKFNTEQGKRWLAGAYVDEDAVLSTFRTSRNAHAQLWHETRVQRPRNAPKAAAGKQATAKNNETE</sequence>
<dbReference type="InterPro" id="IPR050411">
    <property type="entry name" value="AlphaKG_dependent_hydroxylases"/>
</dbReference>
<dbReference type="Pfam" id="PF06155">
    <property type="entry name" value="GBBH-like_N"/>
    <property type="match status" value="1"/>
</dbReference>
<feature type="domain" description="Gamma-butyrobetaine hydroxylase-like N-terminal" evidence="11">
    <location>
        <begin position="82"/>
        <end position="140"/>
    </location>
</feature>
<evidence type="ECO:0008006" key="14">
    <source>
        <dbReference type="Google" id="ProtNLM"/>
    </source>
</evidence>
<evidence type="ECO:0000256" key="8">
    <source>
        <dbReference type="ARBA" id="ARBA00023004"/>
    </source>
</evidence>
<dbReference type="Gene3D" id="3.30.2020.30">
    <property type="match status" value="1"/>
</dbReference>
<dbReference type="FunFam" id="3.60.130.10:FF:000001">
    <property type="entry name" value="Trimethyllysine dioxygenase, mitochondrial"/>
    <property type="match status" value="1"/>
</dbReference>
<keyword evidence="13" id="KW-1185">Reference proteome</keyword>
<name>A0A9P3EYI8_ASPVI</name>
<dbReference type="InterPro" id="IPR038492">
    <property type="entry name" value="GBBH-like_N_sf"/>
</dbReference>
<dbReference type="OrthoDB" id="406634at2759"/>
<evidence type="ECO:0000256" key="6">
    <source>
        <dbReference type="ARBA" id="ARBA00022964"/>
    </source>
</evidence>
<evidence type="ECO:0000313" key="13">
    <source>
        <dbReference type="Proteomes" id="UP000710440"/>
    </source>
</evidence>
<evidence type="ECO:0000259" key="11">
    <source>
        <dbReference type="Pfam" id="PF06155"/>
    </source>
</evidence>
<dbReference type="InterPro" id="IPR042098">
    <property type="entry name" value="TauD-like_sf"/>
</dbReference>
<dbReference type="GO" id="GO:0046872">
    <property type="term" value="F:metal ion binding"/>
    <property type="evidence" value="ECO:0007669"/>
    <property type="project" value="UniProtKB-KW"/>
</dbReference>
<dbReference type="CDD" id="cd00250">
    <property type="entry name" value="CAS_like"/>
    <property type="match status" value="1"/>
</dbReference>
<evidence type="ECO:0000259" key="10">
    <source>
        <dbReference type="Pfam" id="PF02668"/>
    </source>
</evidence>
<evidence type="ECO:0000256" key="3">
    <source>
        <dbReference type="ARBA" id="ARBA00008654"/>
    </source>
</evidence>
<keyword evidence="4" id="KW-0479">Metal-binding</keyword>
<dbReference type="EMBL" id="BOPL01000001">
    <property type="protein sequence ID" value="GIJ98213.1"/>
    <property type="molecule type" value="Genomic_DNA"/>
</dbReference>
<dbReference type="GeneID" id="66928310"/>
<keyword evidence="6" id="KW-0223">Dioxygenase</keyword>
<evidence type="ECO:0000256" key="4">
    <source>
        <dbReference type="ARBA" id="ARBA00022723"/>
    </source>
</evidence>
<dbReference type="Gene3D" id="3.60.130.10">
    <property type="entry name" value="Clavaminate synthase-like"/>
    <property type="match status" value="1"/>
</dbReference>
<dbReference type="PANTHER" id="PTHR10696:SF25">
    <property type="entry name" value="OXIDOREDUCTASE AIM17-RELATED"/>
    <property type="match status" value="1"/>
</dbReference>
<dbReference type="RefSeq" id="XP_043121400.1">
    <property type="nucleotide sequence ID" value="XM_043265465.1"/>
</dbReference>
<comment type="cofactor">
    <cofactor evidence="1">
        <name>Fe(2+)</name>
        <dbReference type="ChEBI" id="CHEBI:29033"/>
    </cofactor>
</comment>
<evidence type="ECO:0000256" key="7">
    <source>
        <dbReference type="ARBA" id="ARBA00023002"/>
    </source>
</evidence>
<protein>
    <recommendedName>
        <fullName evidence="14">Gamma-butyrobetaine dioxygenase</fullName>
    </recommendedName>
</protein>
<dbReference type="AlphaFoldDB" id="A0A9P3EYI8"/>
<evidence type="ECO:0000256" key="5">
    <source>
        <dbReference type="ARBA" id="ARBA00022873"/>
    </source>
</evidence>
<dbReference type="GO" id="GO:0045329">
    <property type="term" value="P:carnitine biosynthetic process"/>
    <property type="evidence" value="ECO:0007669"/>
    <property type="project" value="UniProtKB-KW"/>
</dbReference>
<accession>A0A9P3EYI8</accession>
<dbReference type="InterPro" id="IPR010376">
    <property type="entry name" value="GBBH-like_N"/>
</dbReference>
<reference evidence="12 13" key="1">
    <citation type="submission" date="2021-02" db="EMBL/GenBank/DDBJ databases">
        <title>Pan-genome distribution and transcriptional activeness of fungal secondary metabolism genes in Aspergillus section Fumigati.</title>
        <authorList>
            <person name="Takahashi H."/>
            <person name="Umemura M."/>
            <person name="Ninomiya A."/>
            <person name="Kusuya Y."/>
            <person name="Urayama S."/>
            <person name="Shimizu M."/>
            <person name="Watanabe A."/>
            <person name="Kamei K."/>
            <person name="Yaguchi T."/>
            <person name="Hagiwara D."/>
        </authorList>
    </citation>
    <scope>NUCLEOTIDE SEQUENCE [LARGE SCALE GENOMIC DNA]</scope>
    <source>
        <strain evidence="12 13">IFM 47045</strain>
    </source>
</reference>
<evidence type="ECO:0000313" key="12">
    <source>
        <dbReference type="EMBL" id="GIJ98213.1"/>
    </source>
</evidence>
<dbReference type="SUPFAM" id="SSF51197">
    <property type="entry name" value="Clavaminate synthase-like"/>
    <property type="match status" value="1"/>
</dbReference>
<dbReference type="GO" id="GO:0016706">
    <property type="term" value="F:2-oxoglutarate-dependent dioxygenase activity"/>
    <property type="evidence" value="ECO:0007669"/>
    <property type="project" value="UniProtKB-ARBA"/>
</dbReference>
<gene>
    <name evidence="12" type="ORF">Aspvir_000328</name>
</gene>
<comment type="caution">
    <text evidence="12">The sequence shown here is derived from an EMBL/GenBank/DDBJ whole genome shotgun (WGS) entry which is preliminary data.</text>
</comment>
<keyword evidence="8" id="KW-0408">Iron</keyword>
<feature type="region of interest" description="Disordered" evidence="9">
    <location>
        <begin position="452"/>
        <end position="481"/>
    </location>
</feature>
<dbReference type="Pfam" id="PF02668">
    <property type="entry name" value="TauD"/>
    <property type="match status" value="1"/>
</dbReference>
<comment type="cofactor">
    <cofactor evidence="2">
        <name>L-ascorbate</name>
        <dbReference type="ChEBI" id="CHEBI:38290"/>
    </cofactor>
</comment>
<comment type="similarity">
    <text evidence="3">Belongs to the gamma-BBH/TMLD family.</text>
</comment>
<evidence type="ECO:0000256" key="1">
    <source>
        <dbReference type="ARBA" id="ARBA00001954"/>
    </source>
</evidence>
<dbReference type="GO" id="GO:0005739">
    <property type="term" value="C:mitochondrion"/>
    <property type="evidence" value="ECO:0007669"/>
    <property type="project" value="TreeGrafter"/>
</dbReference>
<evidence type="ECO:0000256" key="9">
    <source>
        <dbReference type="SAM" id="MobiDB-lite"/>
    </source>
</evidence>
<feature type="domain" description="TauD/TfdA-like" evidence="10">
    <location>
        <begin position="190"/>
        <end position="432"/>
    </location>
</feature>
<evidence type="ECO:0000256" key="2">
    <source>
        <dbReference type="ARBA" id="ARBA00001961"/>
    </source>
</evidence>
<keyword evidence="7" id="KW-0560">Oxidoreductase</keyword>
<organism evidence="12 13">
    <name type="scientific">Aspergillus viridinutans</name>
    <dbReference type="NCBI Taxonomy" id="75553"/>
    <lineage>
        <taxon>Eukaryota</taxon>
        <taxon>Fungi</taxon>
        <taxon>Dikarya</taxon>
        <taxon>Ascomycota</taxon>
        <taxon>Pezizomycotina</taxon>
        <taxon>Eurotiomycetes</taxon>
        <taxon>Eurotiomycetidae</taxon>
        <taxon>Eurotiales</taxon>
        <taxon>Aspergillaceae</taxon>
        <taxon>Aspergillus</taxon>
        <taxon>Aspergillus subgen. Fumigati</taxon>
    </lineage>
</organism>
<feature type="compositionally biased region" description="Low complexity" evidence="9">
    <location>
        <begin position="464"/>
        <end position="481"/>
    </location>
</feature>
<keyword evidence="5" id="KW-0124">Carnitine biosynthesis</keyword>
<dbReference type="PANTHER" id="PTHR10696">
    <property type="entry name" value="GAMMA-BUTYROBETAINE HYDROXYLASE-RELATED"/>
    <property type="match status" value="1"/>
</dbReference>
<proteinExistence type="inferred from homology"/>
<dbReference type="InterPro" id="IPR003819">
    <property type="entry name" value="TauD/TfdA-like"/>
</dbReference>